<name>C0QB24_DESAH</name>
<dbReference type="GO" id="GO:0046872">
    <property type="term" value="F:metal ion binding"/>
    <property type="evidence" value="ECO:0007669"/>
    <property type="project" value="UniProtKB-KW"/>
</dbReference>
<dbReference type="Gene3D" id="2.30.42.10">
    <property type="match status" value="1"/>
</dbReference>
<dbReference type="eggNOG" id="COG0750">
    <property type="taxonomic scope" value="Bacteria"/>
</dbReference>
<evidence type="ECO:0000259" key="12">
    <source>
        <dbReference type="SMART" id="SM00228"/>
    </source>
</evidence>
<evidence type="ECO:0000256" key="5">
    <source>
        <dbReference type="ARBA" id="ARBA00022692"/>
    </source>
</evidence>
<dbReference type="PANTHER" id="PTHR42837:SF2">
    <property type="entry name" value="MEMBRANE METALLOPROTEASE ARASP2, CHLOROPLASTIC-RELATED"/>
    <property type="match status" value="1"/>
</dbReference>
<dbReference type="SMART" id="SM00228">
    <property type="entry name" value="PDZ"/>
    <property type="match status" value="1"/>
</dbReference>
<keyword evidence="11" id="KW-0479">Metal-binding</keyword>
<dbReference type="GO" id="GO:0004222">
    <property type="term" value="F:metalloendopeptidase activity"/>
    <property type="evidence" value="ECO:0007669"/>
    <property type="project" value="InterPro"/>
</dbReference>
<feature type="transmembrane region" description="Helical" evidence="11">
    <location>
        <begin position="6"/>
        <end position="31"/>
    </location>
</feature>
<organism evidence="13 14">
    <name type="scientific">Desulforapulum autotrophicum (strain ATCC 43914 / DSM 3382 / VKM B-1955 / HRM2)</name>
    <name type="common">Desulfobacterium autotrophicum</name>
    <dbReference type="NCBI Taxonomy" id="177437"/>
    <lineage>
        <taxon>Bacteria</taxon>
        <taxon>Pseudomonadati</taxon>
        <taxon>Thermodesulfobacteriota</taxon>
        <taxon>Desulfobacteria</taxon>
        <taxon>Desulfobacterales</taxon>
        <taxon>Desulfobacteraceae</taxon>
        <taxon>Desulforapulum</taxon>
    </lineage>
</organism>
<keyword evidence="6 11" id="KW-0378">Hydrolase</keyword>
<sequence>MGHSLVAFVVVLGVLIFFHELGHFLVARFFGVGVETFSLGFGPKIYRKKIGLTEYCLSIIPLGGYVKMVGEDPSTQIPDKDRSLSFTHKRLYQKSLIVAAGPIFNFVLAVLIFYVLFQVSGSYYVRPVVGTVADDSPALSAGVKPGDLITAIDGVAVESWDEMVALIGNSRAEKLDFLINRSGQTLNIPIVPEQTTATNIFGESIKKPMIGISSAGDVVHERLNPVEALVQSFVRTWEIIKLTLLSVGKIFTGSVSAKSLGGPIMIAQMAGQQAEAGMANLAFFIAMLSINLGIINLFPVPVLDGGHLLFFGLEALTGKPAGERLRERANQFGIVLLLTLMVFVFYNDILRIFNGE</sequence>
<evidence type="ECO:0000256" key="9">
    <source>
        <dbReference type="ARBA" id="ARBA00023049"/>
    </source>
</evidence>
<comment type="similarity">
    <text evidence="3 11">Belongs to the peptidase M50B family.</text>
</comment>
<comment type="subcellular location">
    <subcellularLocation>
        <location evidence="2">Membrane</location>
        <topology evidence="2">Multi-pass membrane protein</topology>
    </subcellularLocation>
</comment>
<dbReference type="InterPro" id="IPR004387">
    <property type="entry name" value="Pept_M50_Zn"/>
</dbReference>
<feature type="transmembrane region" description="Helical" evidence="11">
    <location>
        <begin position="332"/>
        <end position="350"/>
    </location>
</feature>
<dbReference type="InterPro" id="IPR001478">
    <property type="entry name" value="PDZ"/>
</dbReference>
<dbReference type="InterPro" id="IPR008915">
    <property type="entry name" value="Peptidase_M50"/>
</dbReference>
<keyword evidence="10 11" id="KW-0472">Membrane</keyword>
<dbReference type="Proteomes" id="UP000000442">
    <property type="component" value="Chromosome"/>
</dbReference>
<evidence type="ECO:0000313" key="14">
    <source>
        <dbReference type="Proteomes" id="UP000000442"/>
    </source>
</evidence>
<accession>C0QB24</accession>
<dbReference type="RefSeq" id="WP_015903610.1">
    <property type="nucleotide sequence ID" value="NC_012108.1"/>
</dbReference>
<dbReference type="HOGENOM" id="CLU_025778_1_0_7"/>
<proteinExistence type="inferred from homology"/>
<dbReference type="GO" id="GO:0006508">
    <property type="term" value="P:proteolysis"/>
    <property type="evidence" value="ECO:0007669"/>
    <property type="project" value="UniProtKB-KW"/>
</dbReference>
<evidence type="ECO:0000256" key="6">
    <source>
        <dbReference type="ARBA" id="ARBA00022801"/>
    </source>
</evidence>
<keyword evidence="8 11" id="KW-1133">Transmembrane helix</keyword>
<dbReference type="PANTHER" id="PTHR42837">
    <property type="entry name" value="REGULATOR OF SIGMA-E PROTEASE RSEP"/>
    <property type="match status" value="1"/>
</dbReference>
<dbReference type="AlphaFoldDB" id="C0QB24"/>
<gene>
    <name evidence="13" type="ordered locus">HRM2_17170</name>
</gene>
<evidence type="ECO:0000256" key="7">
    <source>
        <dbReference type="ARBA" id="ARBA00022833"/>
    </source>
</evidence>
<dbReference type="STRING" id="177437.HRM2_17170"/>
<evidence type="ECO:0000256" key="10">
    <source>
        <dbReference type="ARBA" id="ARBA00023136"/>
    </source>
</evidence>
<evidence type="ECO:0000256" key="11">
    <source>
        <dbReference type="RuleBase" id="RU362031"/>
    </source>
</evidence>
<dbReference type="Pfam" id="PF02163">
    <property type="entry name" value="Peptidase_M50"/>
    <property type="match status" value="1"/>
</dbReference>
<dbReference type="InterPro" id="IPR036034">
    <property type="entry name" value="PDZ_sf"/>
</dbReference>
<dbReference type="OrthoDB" id="9782003at2"/>
<evidence type="ECO:0000256" key="2">
    <source>
        <dbReference type="ARBA" id="ARBA00004141"/>
    </source>
</evidence>
<keyword evidence="4" id="KW-0645">Protease</keyword>
<dbReference type="CDD" id="cd06163">
    <property type="entry name" value="S2P-M50_PDZ_RseP-like"/>
    <property type="match status" value="1"/>
</dbReference>
<dbReference type="EC" id="3.4.24.-" evidence="11"/>
<feature type="transmembrane region" description="Helical" evidence="11">
    <location>
        <begin position="96"/>
        <end position="117"/>
    </location>
</feature>
<keyword evidence="9 11" id="KW-0482">Metalloprotease</keyword>
<evidence type="ECO:0000256" key="3">
    <source>
        <dbReference type="ARBA" id="ARBA00007931"/>
    </source>
</evidence>
<dbReference type="EMBL" id="CP001087">
    <property type="protein sequence ID" value="ACN14823.1"/>
    <property type="molecule type" value="Genomic_DNA"/>
</dbReference>
<dbReference type="GO" id="GO:0016020">
    <property type="term" value="C:membrane"/>
    <property type="evidence" value="ECO:0007669"/>
    <property type="project" value="UniProtKB-SubCell"/>
</dbReference>
<evidence type="ECO:0000313" key="13">
    <source>
        <dbReference type="EMBL" id="ACN14823.1"/>
    </source>
</evidence>
<protein>
    <recommendedName>
        <fullName evidence="11">Zinc metalloprotease</fullName>
        <ecNumber evidence="11">3.4.24.-</ecNumber>
    </recommendedName>
</protein>
<dbReference type="Pfam" id="PF17820">
    <property type="entry name" value="PDZ_6"/>
    <property type="match status" value="1"/>
</dbReference>
<dbReference type="KEGG" id="dat:HRM2_17170"/>
<dbReference type="CDD" id="cd23081">
    <property type="entry name" value="cpPDZ_EcRseP-like"/>
    <property type="match status" value="1"/>
</dbReference>
<evidence type="ECO:0000256" key="1">
    <source>
        <dbReference type="ARBA" id="ARBA00001947"/>
    </source>
</evidence>
<keyword evidence="7 11" id="KW-0862">Zinc</keyword>
<reference evidence="13 14" key="1">
    <citation type="journal article" date="2009" name="Environ. Microbiol.">
        <title>Genome sequence of Desulfobacterium autotrophicum HRM2, a marine sulfate reducer oxidizing organic carbon completely to carbon dioxide.</title>
        <authorList>
            <person name="Strittmatter A.W."/>
            <person name="Liesegang H."/>
            <person name="Rabus R."/>
            <person name="Decker I."/>
            <person name="Amann J."/>
            <person name="Andres S."/>
            <person name="Henne A."/>
            <person name="Fricke W.F."/>
            <person name="Martinez-Arias R."/>
            <person name="Bartels D."/>
            <person name="Goesmann A."/>
            <person name="Krause L."/>
            <person name="Puehler A."/>
            <person name="Klenk H.P."/>
            <person name="Richter M."/>
            <person name="Schuler M."/>
            <person name="Gloeckner F.O."/>
            <person name="Meyerdierks A."/>
            <person name="Gottschalk G."/>
            <person name="Amann R."/>
        </authorList>
    </citation>
    <scope>NUCLEOTIDE SEQUENCE [LARGE SCALE GENOMIC DNA]</scope>
    <source>
        <strain evidence="14">ATCC 43914 / DSM 3382 / HRM2</strain>
    </source>
</reference>
<keyword evidence="14" id="KW-1185">Reference proteome</keyword>
<dbReference type="SUPFAM" id="SSF50156">
    <property type="entry name" value="PDZ domain-like"/>
    <property type="match status" value="1"/>
</dbReference>
<evidence type="ECO:0000256" key="4">
    <source>
        <dbReference type="ARBA" id="ARBA00022670"/>
    </source>
</evidence>
<evidence type="ECO:0000256" key="8">
    <source>
        <dbReference type="ARBA" id="ARBA00022989"/>
    </source>
</evidence>
<comment type="cofactor">
    <cofactor evidence="1 11">
        <name>Zn(2+)</name>
        <dbReference type="ChEBI" id="CHEBI:29105"/>
    </cofactor>
</comment>
<dbReference type="InterPro" id="IPR041489">
    <property type="entry name" value="PDZ_6"/>
</dbReference>
<feature type="domain" description="PDZ" evidence="12">
    <location>
        <begin position="113"/>
        <end position="183"/>
    </location>
</feature>
<feature type="transmembrane region" description="Helical" evidence="11">
    <location>
        <begin position="278"/>
        <end position="298"/>
    </location>
</feature>
<keyword evidence="5 11" id="KW-0812">Transmembrane</keyword>
<dbReference type="NCBIfam" id="TIGR00054">
    <property type="entry name" value="RIP metalloprotease RseP"/>
    <property type="match status" value="1"/>
</dbReference>